<feature type="transmembrane region" description="Helical" evidence="1">
    <location>
        <begin position="78"/>
        <end position="99"/>
    </location>
</feature>
<feature type="transmembrane region" description="Helical" evidence="1">
    <location>
        <begin position="139"/>
        <end position="165"/>
    </location>
</feature>
<name>A0A9P6TYD0_9FUNG</name>
<evidence type="ECO:0000313" key="3">
    <source>
        <dbReference type="Proteomes" id="UP000807716"/>
    </source>
</evidence>
<keyword evidence="1" id="KW-0472">Membrane</keyword>
<proteinExistence type="predicted"/>
<feature type="transmembrane region" description="Helical" evidence="1">
    <location>
        <begin position="18"/>
        <end position="41"/>
    </location>
</feature>
<protein>
    <submittedName>
        <fullName evidence="2">Uncharacterized protein</fullName>
    </submittedName>
</protein>
<keyword evidence="3" id="KW-1185">Reference proteome</keyword>
<organism evidence="2 3">
    <name type="scientific">Actinomortierella ambigua</name>
    <dbReference type="NCBI Taxonomy" id="1343610"/>
    <lineage>
        <taxon>Eukaryota</taxon>
        <taxon>Fungi</taxon>
        <taxon>Fungi incertae sedis</taxon>
        <taxon>Mucoromycota</taxon>
        <taxon>Mortierellomycotina</taxon>
        <taxon>Mortierellomycetes</taxon>
        <taxon>Mortierellales</taxon>
        <taxon>Mortierellaceae</taxon>
        <taxon>Actinomortierella</taxon>
    </lineage>
</organism>
<dbReference type="Proteomes" id="UP000807716">
    <property type="component" value="Unassembled WGS sequence"/>
</dbReference>
<dbReference type="OrthoDB" id="2371309at2759"/>
<accession>A0A9P6TYD0</accession>
<evidence type="ECO:0000256" key="1">
    <source>
        <dbReference type="SAM" id="Phobius"/>
    </source>
</evidence>
<reference evidence="2" key="1">
    <citation type="journal article" date="2020" name="Fungal Divers.">
        <title>Resolving the Mortierellaceae phylogeny through synthesis of multi-gene phylogenetics and phylogenomics.</title>
        <authorList>
            <person name="Vandepol N."/>
            <person name="Liber J."/>
            <person name="Desiro A."/>
            <person name="Na H."/>
            <person name="Kennedy M."/>
            <person name="Barry K."/>
            <person name="Grigoriev I.V."/>
            <person name="Miller A.N."/>
            <person name="O'Donnell K."/>
            <person name="Stajich J.E."/>
            <person name="Bonito G."/>
        </authorList>
    </citation>
    <scope>NUCLEOTIDE SEQUENCE</scope>
    <source>
        <strain evidence="2">BC1065</strain>
    </source>
</reference>
<feature type="transmembrane region" description="Helical" evidence="1">
    <location>
        <begin position="47"/>
        <end position="66"/>
    </location>
</feature>
<dbReference type="AlphaFoldDB" id="A0A9P6TYD0"/>
<evidence type="ECO:0000313" key="2">
    <source>
        <dbReference type="EMBL" id="KAG0251389.1"/>
    </source>
</evidence>
<gene>
    <name evidence="2" type="ORF">DFQ27_008781</name>
</gene>
<comment type="caution">
    <text evidence="2">The sequence shown here is derived from an EMBL/GenBank/DDBJ whole genome shotgun (WGS) entry which is preliminary data.</text>
</comment>
<keyword evidence="1" id="KW-1133">Transmembrane helix</keyword>
<keyword evidence="1" id="KW-0812">Transmembrane</keyword>
<dbReference type="EMBL" id="JAAAJB010000755">
    <property type="protein sequence ID" value="KAG0251389.1"/>
    <property type="molecule type" value="Genomic_DNA"/>
</dbReference>
<sequence>MWCNNCCLLFPLRGGAMWLASLSLVINAIGGVLLFLWGGYWFGSTSALIFAGFSVLQAVMAALAVLSLCNESYMLTRIYVYIEWIVAFIGTVRIGFMAYRLQANKDWIVSLCRGGVNEKGYSPMGTAAAFYCNTNIDTFIMFFIVGLVVDYVIQLYLYFVVWRYYVRMRLYPFSKASVVSYEQGLYDA</sequence>